<dbReference type="RefSeq" id="WP_209464518.1">
    <property type="nucleotide sequence ID" value="NZ_JAGGKX010000027.1"/>
</dbReference>
<evidence type="ECO:0000259" key="3">
    <source>
        <dbReference type="Pfam" id="PF01471"/>
    </source>
</evidence>
<protein>
    <submittedName>
        <fullName evidence="4">Midasin (ATPase involved in ribosome maturation)</fullName>
    </submittedName>
</protein>
<proteinExistence type="predicted"/>
<feature type="compositionally biased region" description="Acidic residues" evidence="1">
    <location>
        <begin position="106"/>
        <end position="116"/>
    </location>
</feature>
<dbReference type="SUPFAM" id="SSF47090">
    <property type="entry name" value="PGBD-like"/>
    <property type="match status" value="1"/>
</dbReference>
<keyword evidence="2" id="KW-0732">Signal</keyword>
<keyword evidence="5" id="KW-1185">Reference proteome</keyword>
<evidence type="ECO:0000313" key="4">
    <source>
        <dbReference type="EMBL" id="MBP1971474.1"/>
    </source>
</evidence>
<feature type="domain" description="Peptidoglycan binding-like" evidence="3">
    <location>
        <begin position="143"/>
        <end position="197"/>
    </location>
</feature>
<feature type="region of interest" description="Disordered" evidence="1">
    <location>
        <begin position="30"/>
        <end position="118"/>
    </location>
</feature>
<dbReference type="Gene3D" id="1.10.101.10">
    <property type="entry name" value="PGBD-like superfamily/PGBD"/>
    <property type="match status" value="1"/>
</dbReference>
<dbReference type="EMBL" id="JAGGKX010000027">
    <property type="protein sequence ID" value="MBP1971474.1"/>
    <property type="molecule type" value="Genomic_DNA"/>
</dbReference>
<evidence type="ECO:0000256" key="2">
    <source>
        <dbReference type="SAM" id="SignalP"/>
    </source>
</evidence>
<dbReference type="Proteomes" id="UP001519345">
    <property type="component" value="Unassembled WGS sequence"/>
</dbReference>
<evidence type="ECO:0000313" key="5">
    <source>
        <dbReference type="Proteomes" id="UP001519345"/>
    </source>
</evidence>
<dbReference type="Pfam" id="PF01471">
    <property type="entry name" value="PG_binding_1"/>
    <property type="match status" value="1"/>
</dbReference>
<name>A0ABS4IKM9_9BACI</name>
<sequence length="226" mass="24454">MKVRNSMILFLLVFSLFHFSPHVAIATEGVPPGDVEATEENTGEQGEVELEGEGTSDQTTGESGEAKKEEIPDNEVESTEQEEKPKSESENSTDEDTTGEHNDSDSGVDEETEDSEGQANEARILKNNINAGTPLYQDGDSGQHLLDLKEDLTTLGFANWSSPSQHYGSVTAGVVEDFQDYYDLPVTGIADTATQDKIADVLSPPYQSGDRGDPVVKLKEDLVELG</sequence>
<feature type="non-terminal residue" evidence="4">
    <location>
        <position position="226"/>
    </location>
</feature>
<feature type="compositionally biased region" description="Acidic residues" evidence="1">
    <location>
        <begin position="36"/>
        <end position="54"/>
    </location>
</feature>
<organism evidence="4 5">
    <name type="scientific">Virgibacillus natechei</name>
    <dbReference type="NCBI Taxonomy" id="1216297"/>
    <lineage>
        <taxon>Bacteria</taxon>
        <taxon>Bacillati</taxon>
        <taxon>Bacillota</taxon>
        <taxon>Bacilli</taxon>
        <taxon>Bacillales</taxon>
        <taxon>Bacillaceae</taxon>
        <taxon>Virgibacillus</taxon>
    </lineage>
</organism>
<dbReference type="InterPro" id="IPR002477">
    <property type="entry name" value="Peptidoglycan-bd-like"/>
</dbReference>
<accession>A0ABS4IKM9</accession>
<gene>
    <name evidence="4" type="ORF">J2Z83_003625</name>
</gene>
<dbReference type="InterPro" id="IPR036366">
    <property type="entry name" value="PGBDSf"/>
</dbReference>
<evidence type="ECO:0000256" key="1">
    <source>
        <dbReference type="SAM" id="MobiDB-lite"/>
    </source>
</evidence>
<reference evidence="4 5" key="1">
    <citation type="submission" date="2021-03" db="EMBL/GenBank/DDBJ databases">
        <title>Genomic Encyclopedia of Type Strains, Phase IV (KMG-IV): sequencing the most valuable type-strain genomes for metagenomic binning, comparative biology and taxonomic classification.</title>
        <authorList>
            <person name="Goeker M."/>
        </authorList>
    </citation>
    <scope>NUCLEOTIDE SEQUENCE [LARGE SCALE GENOMIC DNA]</scope>
    <source>
        <strain evidence="4 5">DSM 25609</strain>
    </source>
</reference>
<feature type="chain" id="PRO_5045953350" evidence="2">
    <location>
        <begin position="27"/>
        <end position="226"/>
    </location>
</feature>
<comment type="caution">
    <text evidence="4">The sequence shown here is derived from an EMBL/GenBank/DDBJ whole genome shotgun (WGS) entry which is preliminary data.</text>
</comment>
<feature type="signal peptide" evidence="2">
    <location>
        <begin position="1"/>
        <end position="26"/>
    </location>
</feature>
<dbReference type="InterPro" id="IPR036365">
    <property type="entry name" value="PGBD-like_sf"/>
</dbReference>